<feature type="region of interest" description="Disordered" evidence="1">
    <location>
        <begin position="31"/>
        <end position="64"/>
    </location>
</feature>
<sequence length="209" mass="22315">MSRTPRFATRVLSVGAALSLGIGLTACSAEQGSSVEPAASETTSTSAAQSASPSPTVPSPEEKAITKAETAVRKYFRVMEVSLRDPKNFNVEDFKKVAITTALSDLRNGVNSHAYQGVHQVGGIKVESIKDPEVSLTNRPNEVPPEIPNVIFTVCYDLSDVDVVTEDGTSIVTDARPDRVALQVGVANYEYPKGPWLVDFTDGPELTSC</sequence>
<protein>
    <recommendedName>
        <fullName evidence="5">Secreted protein</fullName>
    </recommendedName>
</protein>
<evidence type="ECO:0000313" key="3">
    <source>
        <dbReference type="EMBL" id="GAA4721959.1"/>
    </source>
</evidence>
<evidence type="ECO:0000256" key="2">
    <source>
        <dbReference type="SAM" id="SignalP"/>
    </source>
</evidence>
<feature type="chain" id="PRO_5046731110" description="Secreted protein" evidence="2">
    <location>
        <begin position="29"/>
        <end position="209"/>
    </location>
</feature>
<keyword evidence="2" id="KW-0732">Signal</keyword>
<reference evidence="4" key="1">
    <citation type="journal article" date="2019" name="Int. J. Syst. Evol. Microbiol.">
        <title>The Global Catalogue of Microorganisms (GCM) 10K type strain sequencing project: providing services to taxonomists for standard genome sequencing and annotation.</title>
        <authorList>
            <consortium name="The Broad Institute Genomics Platform"/>
            <consortium name="The Broad Institute Genome Sequencing Center for Infectious Disease"/>
            <person name="Wu L."/>
            <person name="Ma J."/>
        </authorList>
    </citation>
    <scope>NUCLEOTIDE SEQUENCE [LARGE SCALE GENOMIC DNA]</scope>
    <source>
        <strain evidence="4">JCM 17975</strain>
    </source>
</reference>
<accession>A0ABP8Y631</accession>
<feature type="compositionally biased region" description="Low complexity" evidence="1">
    <location>
        <begin position="33"/>
        <end position="54"/>
    </location>
</feature>
<proteinExistence type="predicted"/>
<evidence type="ECO:0000313" key="4">
    <source>
        <dbReference type="Proteomes" id="UP001500843"/>
    </source>
</evidence>
<organism evidence="3 4">
    <name type="scientific">Promicromonospora umidemergens</name>
    <dbReference type="NCBI Taxonomy" id="629679"/>
    <lineage>
        <taxon>Bacteria</taxon>
        <taxon>Bacillati</taxon>
        <taxon>Actinomycetota</taxon>
        <taxon>Actinomycetes</taxon>
        <taxon>Micrococcales</taxon>
        <taxon>Promicromonosporaceae</taxon>
        <taxon>Promicromonospora</taxon>
    </lineage>
</organism>
<dbReference type="Proteomes" id="UP001500843">
    <property type="component" value="Unassembled WGS sequence"/>
</dbReference>
<evidence type="ECO:0008006" key="5">
    <source>
        <dbReference type="Google" id="ProtNLM"/>
    </source>
</evidence>
<keyword evidence="4" id="KW-1185">Reference proteome</keyword>
<feature type="signal peptide" evidence="2">
    <location>
        <begin position="1"/>
        <end position="28"/>
    </location>
</feature>
<evidence type="ECO:0000256" key="1">
    <source>
        <dbReference type="SAM" id="MobiDB-lite"/>
    </source>
</evidence>
<comment type="caution">
    <text evidence="3">The sequence shown here is derived from an EMBL/GenBank/DDBJ whole genome shotgun (WGS) entry which is preliminary data.</text>
</comment>
<dbReference type="EMBL" id="BAABHM010000035">
    <property type="protein sequence ID" value="GAA4721959.1"/>
    <property type="molecule type" value="Genomic_DNA"/>
</dbReference>
<dbReference type="PROSITE" id="PS51257">
    <property type="entry name" value="PROKAR_LIPOPROTEIN"/>
    <property type="match status" value="1"/>
</dbReference>
<dbReference type="RefSeq" id="WP_253868893.1">
    <property type="nucleotide sequence ID" value="NZ_BAABHM010000035.1"/>
</dbReference>
<gene>
    <name evidence="3" type="ORF">GCM10023198_52970</name>
</gene>
<name>A0ABP8Y631_9MICO</name>